<dbReference type="GO" id="GO:0004563">
    <property type="term" value="F:beta-N-acetylhexosaminidase activity"/>
    <property type="evidence" value="ECO:0007669"/>
    <property type="project" value="UniProtKB-EC"/>
</dbReference>
<dbReference type="GO" id="GO:0005975">
    <property type="term" value="P:carbohydrate metabolic process"/>
    <property type="evidence" value="ECO:0007669"/>
    <property type="project" value="InterPro"/>
</dbReference>
<evidence type="ECO:0000256" key="4">
    <source>
        <dbReference type="ARBA" id="ARBA00022801"/>
    </source>
</evidence>
<dbReference type="InterPro" id="IPR036962">
    <property type="entry name" value="Glyco_hydro_3_N_sf"/>
</dbReference>
<gene>
    <name evidence="8" type="primary">ybbD</name>
    <name evidence="8" type="ORF">HVS_02660</name>
</gene>
<feature type="compositionally biased region" description="Acidic residues" evidence="6">
    <location>
        <begin position="55"/>
        <end position="67"/>
    </location>
</feature>
<dbReference type="GO" id="GO:0009254">
    <property type="term" value="P:peptidoglycan turnover"/>
    <property type="evidence" value="ECO:0007669"/>
    <property type="project" value="TreeGrafter"/>
</dbReference>
<keyword evidence="4" id="KW-0378">Hydrolase</keyword>
<keyword evidence="8" id="KW-0449">Lipoprotein</keyword>
<dbReference type="InterPro" id="IPR017853">
    <property type="entry name" value="GH"/>
</dbReference>
<protein>
    <recommendedName>
        <fullName evidence="3">beta-N-acetylhexosaminidase</fullName>
        <ecNumber evidence="3">3.2.1.52</ecNumber>
    </recommendedName>
</protein>
<dbReference type="PROSITE" id="PS51257">
    <property type="entry name" value="PROKAR_LIPOPROTEIN"/>
    <property type="match status" value="1"/>
</dbReference>
<dbReference type="PANTHER" id="PTHR30480:SF13">
    <property type="entry name" value="BETA-HEXOSAMINIDASE"/>
    <property type="match status" value="1"/>
</dbReference>
<dbReference type="EC" id="3.2.1.52" evidence="3"/>
<keyword evidence="9" id="KW-1185">Reference proteome</keyword>
<dbReference type="KEGG" id="hsc:HVS_02660"/>
<feature type="domain" description="Glycoside hydrolase family 3 N-terminal" evidence="7">
    <location>
        <begin position="110"/>
        <end position="438"/>
    </location>
</feature>
<accession>A0A2K9DY80</accession>
<dbReference type="RefSeq" id="WP_242971647.1">
    <property type="nucleotide sequence ID" value="NZ_CP025197.1"/>
</dbReference>
<dbReference type="InterPro" id="IPR050226">
    <property type="entry name" value="NagZ_Beta-hexosaminidase"/>
</dbReference>
<evidence type="ECO:0000256" key="3">
    <source>
        <dbReference type="ARBA" id="ARBA00012663"/>
    </source>
</evidence>
<feature type="region of interest" description="Disordered" evidence="6">
    <location>
        <begin position="29"/>
        <end position="87"/>
    </location>
</feature>
<dbReference type="EMBL" id="CP025197">
    <property type="protein sequence ID" value="AUG56487.1"/>
    <property type="molecule type" value="Genomic_DNA"/>
</dbReference>
<evidence type="ECO:0000256" key="6">
    <source>
        <dbReference type="SAM" id="MobiDB-lite"/>
    </source>
</evidence>
<proteinExistence type="inferred from homology"/>
<dbReference type="PANTHER" id="PTHR30480">
    <property type="entry name" value="BETA-HEXOSAMINIDASE-RELATED"/>
    <property type="match status" value="1"/>
</dbReference>
<dbReference type="AlphaFoldDB" id="A0A2K9DY80"/>
<dbReference type="Gene3D" id="3.20.20.300">
    <property type="entry name" value="Glycoside hydrolase, family 3, N-terminal domain"/>
    <property type="match status" value="1"/>
</dbReference>
<dbReference type="Pfam" id="PF00933">
    <property type="entry name" value="Glyco_hydro_3"/>
    <property type="match status" value="1"/>
</dbReference>
<reference evidence="8 9" key="1">
    <citation type="submission" date="2017-12" db="EMBL/GenBank/DDBJ databases">
        <title>Complete genome sequence of Herbivorax saccincola GGR1, a novel Cellulosome-producing hydrolytic bacterium in a thermophilic biogas plant, established by Illumina and Nanopore MinION sequencing.</title>
        <authorList>
            <person name="Pechtl A."/>
            <person name="Ruckert C."/>
            <person name="Koeck D.E."/>
            <person name="Maus I."/>
            <person name="Winkler A."/>
            <person name="Kalinowski J."/>
            <person name="Puhler A."/>
            <person name="Schwarz W.W."/>
            <person name="Zverlov V.V."/>
            <person name="Schluter A."/>
            <person name="Liebl W."/>
        </authorList>
    </citation>
    <scope>NUCLEOTIDE SEQUENCE [LARGE SCALE GENOMIC DNA]</scope>
    <source>
        <strain evidence="9">SR1</strain>
    </source>
</reference>
<feature type="compositionally biased region" description="Basic and acidic residues" evidence="6">
    <location>
        <begin position="36"/>
        <end position="54"/>
    </location>
</feature>
<dbReference type="Proteomes" id="UP000233534">
    <property type="component" value="Chromosome"/>
</dbReference>
<feature type="compositionally biased region" description="Basic and acidic residues" evidence="6">
    <location>
        <begin position="68"/>
        <end position="82"/>
    </location>
</feature>
<comment type="catalytic activity">
    <reaction evidence="1">
        <text>Hydrolysis of terminal non-reducing N-acetyl-D-hexosamine residues in N-acetyl-beta-D-hexosaminides.</text>
        <dbReference type="EC" id="3.2.1.52"/>
    </reaction>
</comment>
<name>A0A2K9DY80_9FIRM</name>
<dbReference type="SUPFAM" id="SSF51445">
    <property type="entry name" value="(Trans)glycosidases"/>
    <property type="match status" value="1"/>
</dbReference>
<evidence type="ECO:0000256" key="2">
    <source>
        <dbReference type="ARBA" id="ARBA00005336"/>
    </source>
</evidence>
<evidence type="ECO:0000313" key="9">
    <source>
        <dbReference type="Proteomes" id="UP000233534"/>
    </source>
</evidence>
<evidence type="ECO:0000313" key="8">
    <source>
        <dbReference type="EMBL" id="AUG56487.1"/>
    </source>
</evidence>
<dbReference type="InterPro" id="IPR001764">
    <property type="entry name" value="Glyco_hydro_3_N"/>
</dbReference>
<comment type="similarity">
    <text evidence="2">Belongs to the glycosyl hydrolase 3 family.</text>
</comment>
<organism evidence="8 9">
    <name type="scientific">Acetivibrio saccincola</name>
    <dbReference type="NCBI Taxonomy" id="1677857"/>
    <lineage>
        <taxon>Bacteria</taxon>
        <taxon>Bacillati</taxon>
        <taxon>Bacillota</taxon>
        <taxon>Clostridia</taxon>
        <taxon>Eubacteriales</taxon>
        <taxon>Oscillospiraceae</taxon>
        <taxon>Acetivibrio</taxon>
    </lineage>
</organism>
<sequence>MKKINSLKIFMLLILLFVFLFTGCSVNQSPDLPQNTEKHPEGADMDMDTKRDINTDTDMDADANSDIDLDKDVHSDSDKDVDLDADSDVNSDIESDIDPDIIDNLVSSMTLEEKIGQLFVVAFRKNGEDKNLYEMDEHVKNQIEKFKIGGVVLFSENISTREQTSNLIKSMQSVSKIPLFISVDEEGGRISRLGSNPEMGITKLPPAKEIGETNDPDLAYRLGRKLGSELYSLGFNMNFAPVADVNTNPQNPVIGDRAFSSDPQIAGIMVEQFVKGMQEQNISSVLKHFPGHGDASEDSHKGAVVIEHSIERLREIEFVPFKKGISSGVDAIMTAHIILPEIEPDNLPATLSNKILTGLLREELNFGGLIITDALEMKAIKKHWSSGEASVMAFKAGADILLMPESLEKAYNTILEAVLNGDIAEERIDKSLYRILKVKYKRGILEGMLN</sequence>
<evidence type="ECO:0000256" key="5">
    <source>
        <dbReference type="ARBA" id="ARBA00023295"/>
    </source>
</evidence>
<evidence type="ECO:0000256" key="1">
    <source>
        <dbReference type="ARBA" id="ARBA00001231"/>
    </source>
</evidence>
<evidence type="ECO:0000259" key="7">
    <source>
        <dbReference type="Pfam" id="PF00933"/>
    </source>
</evidence>
<dbReference type="NCBIfam" id="NF003740">
    <property type="entry name" value="PRK05337.1"/>
    <property type="match status" value="1"/>
</dbReference>
<keyword evidence="5" id="KW-0326">Glycosidase</keyword>